<dbReference type="InterPro" id="IPR013737">
    <property type="entry name" value="Bac_rhamnosid_N"/>
</dbReference>
<proteinExistence type="predicted"/>
<evidence type="ECO:0000256" key="3">
    <source>
        <dbReference type="ARBA" id="ARBA00022801"/>
    </source>
</evidence>
<evidence type="ECO:0000259" key="6">
    <source>
        <dbReference type="Pfam" id="PF17389"/>
    </source>
</evidence>
<dbReference type="EC" id="3.2.1.40" evidence="2"/>
<dbReference type="Proteomes" id="UP000029500">
    <property type="component" value="Chromosome"/>
</dbReference>
<evidence type="ECO:0000259" key="4">
    <source>
        <dbReference type="Pfam" id="PF05592"/>
    </source>
</evidence>
<dbReference type="InterPro" id="IPR008928">
    <property type="entry name" value="6-hairpin_glycosidase_sf"/>
</dbReference>
<evidence type="ECO:0000259" key="7">
    <source>
        <dbReference type="Pfam" id="PF17390"/>
    </source>
</evidence>
<dbReference type="Pfam" id="PF08531">
    <property type="entry name" value="Bac_rhamnosid_N"/>
    <property type="match status" value="1"/>
</dbReference>
<name>A0A089M8G7_9BACL</name>
<dbReference type="PIRSF" id="PIRSF010631">
    <property type="entry name" value="A-rhamnsds"/>
    <property type="match status" value="1"/>
</dbReference>
<dbReference type="PANTHER" id="PTHR33307">
    <property type="entry name" value="ALPHA-RHAMNOSIDASE (EUROFUNG)"/>
    <property type="match status" value="1"/>
</dbReference>
<dbReference type="Pfam" id="PF05592">
    <property type="entry name" value="Bac_rhamnosid"/>
    <property type="match status" value="1"/>
</dbReference>
<gene>
    <name evidence="8" type="ORF">PGRAT_22385</name>
</gene>
<evidence type="ECO:0000313" key="9">
    <source>
        <dbReference type="Proteomes" id="UP000029500"/>
    </source>
</evidence>
<dbReference type="Pfam" id="PF17390">
    <property type="entry name" value="Bac_rhamnosid_C"/>
    <property type="match status" value="1"/>
</dbReference>
<dbReference type="Gene3D" id="2.60.120.260">
    <property type="entry name" value="Galactose-binding domain-like"/>
    <property type="match status" value="2"/>
</dbReference>
<dbReference type="OrthoDB" id="9761045at2"/>
<dbReference type="Pfam" id="PF17389">
    <property type="entry name" value="Bac_rhamnosid6H"/>
    <property type="match status" value="1"/>
</dbReference>
<protein>
    <recommendedName>
        <fullName evidence="2">alpha-L-rhamnosidase</fullName>
        <ecNumber evidence="2">3.2.1.40</ecNumber>
    </recommendedName>
</protein>
<reference evidence="8 9" key="1">
    <citation type="submission" date="2014-08" db="EMBL/GenBank/DDBJ databases">
        <title>Comparative genomics of the Paenibacillus odorifer group.</title>
        <authorList>
            <person name="den Bakker H.C."/>
            <person name="Tsai Y.-C."/>
            <person name="Martin N."/>
            <person name="Korlach J."/>
            <person name="Wiedmann M."/>
        </authorList>
    </citation>
    <scope>NUCLEOTIDE SEQUENCE [LARGE SCALE GENOMIC DNA]</scope>
    <source>
        <strain evidence="8 9">DSM 15220</strain>
    </source>
</reference>
<dbReference type="InterPro" id="IPR012341">
    <property type="entry name" value="6hp_glycosidase-like_sf"/>
</dbReference>
<dbReference type="STRING" id="189425.PGRAT_22385"/>
<keyword evidence="9" id="KW-1185">Reference proteome</keyword>
<dbReference type="InterPro" id="IPR035398">
    <property type="entry name" value="Bac_rhamnosid_C"/>
</dbReference>
<dbReference type="eggNOG" id="COG3408">
    <property type="taxonomic scope" value="Bacteria"/>
</dbReference>
<dbReference type="InterPro" id="IPR035396">
    <property type="entry name" value="Bac_rhamnosid6H"/>
</dbReference>
<dbReference type="Pfam" id="PF25788">
    <property type="entry name" value="Ig_Rha78A_N"/>
    <property type="match status" value="1"/>
</dbReference>
<dbReference type="GO" id="GO:0005975">
    <property type="term" value="P:carbohydrate metabolic process"/>
    <property type="evidence" value="ECO:0007669"/>
    <property type="project" value="InterPro"/>
</dbReference>
<dbReference type="Gene3D" id="2.60.420.10">
    <property type="entry name" value="Maltose phosphorylase, domain 3"/>
    <property type="match status" value="1"/>
</dbReference>
<organism evidence="8 9">
    <name type="scientific">Paenibacillus graminis</name>
    <dbReference type="NCBI Taxonomy" id="189425"/>
    <lineage>
        <taxon>Bacteria</taxon>
        <taxon>Bacillati</taxon>
        <taxon>Bacillota</taxon>
        <taxon>Bacilli</taxon>
        <taxon>Bacillales</taxon>
        <taxon>Paenibacillaceae</taxon>
        <taxon>Paenibacillus</taxon>
    </lineage>
</organism>
<evidence type="ECO:0000256" key="2">
    <source>
        <dbReference type="ARBA" id="ARBA00012652"/>
    </source>
</evidence>
<dbReference type="InterPro" id="IPR016007">
    <property type="entry name" value="Alpha_rhamnosid"/>
</dbReference>
<sequence>MLTVQKLRVEYKENPVGLDVRFPRISWQLQSEERDVLQQSYEIEVSVEADFRRILWSSGRVYSEQSAHVELAELLPGSRQRYYYRVRVWDTENRGTEWSEPAFWEMGLLAQEDWQAEWISAPLSLLGVEAERCPLLRGSFQAAAKPLKARMYATALGLYELELNGLRVGDGYLTPGWTSYSQRLQVQAYDITAQIAAGDNAVGAWLGNGWYKGNLAWDNRRHIFGSRTALLMQIHLTYEDGSEQIFATGENWTAAAGPILMSELYHGETYDARLELSGFSQPGYDDSGWSRVELLPHSKEILVAQENVPVRKIDQIKPLNLLKTPAGETVLDMGQNMVGWMQFCLTAPRGQQVELVHFEVLDRDGNVYTDNLRSARQKITYIAKGGGRESYEPRFTFQGFRYVQLTGFGEELSPEDFTGIVLHSDMEHTGSFACSNPLINQLQHNILWGQKGNFVDVPTDCPQRDERLGWTGDAQMFIRTSAYLMNVAPFFSKWLKDLSADQLEHGGVPFVIPDVLGENDHSSAAWGDAAVICPWTLYQCYGDKRILEQQYPSMRGWVEYIRKQGQDEYLWNTGVHFGDWLGLDAKQDSYKGATDTDLIATAFYAYSVQLLQKTADVLGRTDEAKQYMVLYSRIKEAFNREFITPSGRLSVPTQTACVLALMFGLVEGPAKARTTDKLLKLLEESGHHLTTGFVGTPYLNLVLSEAGHMDAAYKLLLQTDYPSWLYQVTKGATTIWEHWDGIKEDGSFWSKNMNSFNHYAYGAIGDFLYRHIAGIELDEAHPGYKEFVIKPQPGGDLTWAAAALETVYGRIRSEWSITSNQMELSVSVPPNTSAALYLPNAGLPRVLEGDVHLEQAIGVHSAEQLEHEVKVMLGSGDYRFIYELGAMS</sequence>
<dbReference type="AlphaFoldDB" id="A0A089M8G7"/>
<dbReference type="PANTHER" id="PTHR33307:SF6">
    <property type="entry name" value="ALPHA-RHAMNOSIDASE (EUROFUNG)-RELATED"/>
    <property type="match status" value="1"/>
</dbReference>
<accession>A0A089M8G7</accession>
<keyword evidence="3" id="KW-0378">Hydrolase</keyword>
<dbReference type="HOGENOM" id="CLU_002926_1_1_9"/>
<evidence type="ECO:0000313" key="8">
    <source>
        <dbReference type="EMBL" id="AIQ70091.1"/>
    </source>
</evidence>
<dbReference type="Gene3D" id="1.50.10.10">
    <property type="match status" value="1"/>
</dbReference>
<dbReference type="EMBL" id="CP009287">
    <property type="protein sequence ID" value="AIQ70091.1"/>
    <property type="molecule type" value="Genomic_DNA"/>
</dbReference>
<dbReference type="InterPro" id="IPR013783">
    <property type="entry name" value="Ig-like_fold"/>
</dbReference>
<dbReference type="RefSeq" id="WP_025708817.1">
    <property type="nucleotide sequence ID" value="NZ_CP009287.1"/>
</dbReference>
<dbReference type="GO" id="GO:0030596">
    <property type="term" value="F:alpha-L-rhamnosidase activity"/>
    <property type="evidence" value="ECO:0007669"/>
    <property type="project" value="UniProtKB-EC"/>
</dbReference>
<comment type="catalytic activity">
    <reaction evidence="1">
        <text>Hydrolysis of terminal non-reducing alpha-L-rhamnose residues in alpha-L-rhamnosides.</text>
        <dbReference type="EC" id="3.2.1.40"/>
    </reaction>
</comment>
<dbReference type="InterPro" id="IPR008902">
    <property type="entry name" value="Rhamnosid_concanavalin"/>
</dbReference>
<evidence type="ECO:0000259" key="5">
    <source>
        <dbReference type="Pfam" id="PF08531"/>
    </source>
</evidence>
<dbReference type="SUPFAM" id="SSF48208">
    <property type="entry name" value="Six-hairpin glycosidases"/>
    <property type="match status" value="1"/>
</dbReference>
<dbReference type="KEGG" id="pgm:PGRAT_22385"/>
<feature type="domain" description="Bacterial alpha-L-rhamnosidase N-terminal" evidence="5">
    <location>
        <begin position="146"/>
        <end position="312"/>
    </location>
</feature>
<dbReference type="Gene3D" id="2.60.40.10">
    <property type="entry name" value="Immunoglobulins"/>
    <property type="match status" value="1"/>
</dbReference>
<feature type="domain" description="Alpha-L-rhamnosidase concanavalin-like" evidence="4">
    <location>
        <begin position="323"/>
        <end position="423"/>
    </location>
</feature>
<feature type="domain" description="Alpha-L-rhamnosidase six-hairpin glycosidase" evidence="6">
    <location>
        <begin position="428"/>
        <end position="772"/>
    </location>
</feature>
<evidence type="ECO:0000256" key="1">
    <source>
        <dbReference type="ARBA" id="ARBA00001445"/>
    </source>
</evidence>
<feature type="domain" description="Alpha-L-rhamnosidase C-terminal" evidence="7">
    <location>
        <begin position="775"/>
        <end position="841"/>
    </location>
</feature>